<feature type="non-terminal residue" evidence="1">
    <location>
        <position position="1"/>
    </location>
</feature>
<reference evidence="1" key="1">
    <citation type="journal article" date="2015" name="Nature">
        <title>Complex archaea that bridge the gap between prokaryotes and eukaryotes.</title>
        <authorList>
            <person name="Spang A."/>
            <person name="Saw J.H."/>
            <person name="Jorgensen S.L."/>
            <person name="Zaremba-Niedzwiedzka K."/>
            <person name="Martijn J."/>
            <person name="Lind A.E."/>
            <person name="van Eijk R."/>
            <person name="Schleper C."/>
            <person name="Guy L."/>
            <person name="Ettema T.J."/>
        </authorList>
    </citation>
    <scope>NUCLEOTIDE SEQUENCE</scope>
</reference>
<protein>
    <submittedName>
        <fullName evidence="1">Uncharacterized protein</fullName>
    </submittedName>
</protein>
<organism evidence="1">
    <name type="scientific">marine sediment metagenome</name>
    <dbReference type="NCBI Taxonomy" id="412755"/>
    <lineage>
        <taxon>unclassified sequences</taxon>
        <taxon>metagenomes</taxon>
        <taxon>ecological metagenomes</taxon>
    </lineage>
</organism>
<dbReference type="AlphaFoldDB" id="A0A0F9JHL6"/>
<sequence length="312" mass="37124">YTATMSDVWGGSNKTYLVNRESPCDSVFSSSFNWTKNLTNAALQKAYPSIGTFKSLVIAERTSADFLRSRVKKVQINGTAGSATDTGWNFKSKMALKSNYFFLSDPGNIQADIYKPQTFARNVRARRISKRKAPRYFRLYQSYKRKSKSTRNRRMRKRHLSRAKKYYRYWRLARKGLAVMDLRWRVLDAPANNKAYVKLTVQKKTYSRSSLKRKNRAWKLYRINKDKYKRTRNRRLKKRYLQMAKIYYRRYRKEKPFYKTVKVVRYGYTAINKIRIYRYSTSKAGAYRYFVYAKDRAGNMQQKAAKGSIRVL</sequence>
<name>A0A0F9JHL6_9ZZZZ</name>
<accession>A0A0F9JHL6</accession>
<proteinExistence type="predicted"/>
<dbReference type="EMBL" id="LAZR01017905">
    <property type="protein sequence ID" value="KKL98502.1"/>
    <property type="molecule type" value="Genomic_DNA"/>
</dbReference>
<evidence type="ECO:0000313" key="1">
    <source>
        <dbReference type="EMBL" id="KKL98502.1"/>
    </source>
</evidence>
<comment type="caution">
    <text evidence="1">The sequence shown here is derived from an EMBL/GenBank/DDBJ whole genome shotgun (WGS) entry which is preliminary data.</text>
</comment>
<gene>
    <name evidence="1" type="ORF">LCGC14_1823810</name>
</gene>